<evidence type="ECO:0000313" key="3">
    <source>
        <dbReference type="Proteomes" id="UP000324222"/>
    </source>
</evidence>
<dbReference type="EMBL" id="VSRR010000097">
    <property type="protein sequence ID" value="MPC10035.1"/>
    <property type="molecule type" value="Genomic_DNA"/>
</dbReference>
<evidence type="ECO:0000256" key="1">
    <source>
        <dbReference type="SAM" id="MobiDB-lite"/>
    </source>
</evidence>
<evidence type="ECO:0000313" key="2">
    <source>
        <dbReference type="EMBL" id="MPC10035.1"/>
    </source>
</evidence>
<proteinExistence type="predicted"/>
<reference evidence="2 3" key="1">
    <citation type="submission" date="2019-05" db="EMBL/GenBank/DDBJ databases">
        <title>Another draft genome of Portunus trituberculatus and its Hox gene families provides insights of decapod evolution.</title>
        <authorList>
            <person name="Jeong J.-H."/>
            <person name="Song I."/>
            <person name="Kim S."/>
            <person name="Choi T."/>
            <person name="Kim D."/>
            <person name="Ryu S."/>
            <person name="Kim W."/>
        </authorList>
    </citation>
    <scope>NUCLEOTIDE SEQUENCE [LARGE SCALE GENOMIC DNA]</scope>
    <source>
        <tissue evidence="2">Muscle</tissue>
    </source>
</reference>
<gene>
    <name evidence="2" type="ORF">E2C01_002660</name>
</gene>
<dbReference type="AlphaFoldDB" id="A0A5B7CLB8"/>
<sequence>MSGATTLAFRRIERIRASAAVMEESGEVEQGGYREILKERDNSKAGGARETKVGREREEKLRQRGEEEGGRV</sequence>
<keyword evidence="3" id="KW-1185">Reference proteome</keyword>
<feature type="compositionally biased region" description="Basic and acidic residues" evidence="1">
    <location>
        <begin position="35"/>
        <end position="72"/>
    </location>
</feature>
<dbReference type="Proteomes" id="UP000324222">
    <property type="component" value="Unassembled WGS sequence"/>
</dbReference>
<accession>A0A5B7CLB8</accession>
<name>A0A5B7CLB8_PORTR</name>
<protein>
    <submittedName>
        <fullName evidence="2">Uncharacterized protein</fullName>
    </submittedName>
</protein>
<organism evidence="2 3">
    <name type="scientific">Portunus trituberculatus</name>
    <name type="common">Swimming crab</name>
    <name type="synonym">Neptunus trituberculatus</name>
    <dbReference type="NCBI Taxonomy" id="210409"/>
    <lineage>
        <taxon>Eukaryota</taxon>
        <taxon>Metazoa</taxon>
        <taxon>Ecdysozoa</taxon>
        <taxon>Arthropoda</taxon>
        <taxon>Crustacea</taxon>
        <taxon>Multicrustacea</taxon>
        <taxon>Malacostraca</taxon>
        <taxon>Eumalacostraca</taxon>
        <taxon>Eucarida</taxon>
        <taxon>Decapoda</taxon>
        <taxon>Pleocyemata</taxon>
        <taxon>Brachyura</taxon>
        <taxon>Eubrachyura</taxon>
        <taxon>Portunoidea</taxon>
        <taxon>Portunidae</taxon>
        <taxon>Portuninae</taxon>
        <taxon>Portunus</taxon>
    </lineage>
</organism>
<feature type="region of interest" description="Disordered" evidence="1">
    <location>
        <begin position="22"/>
        <end position="72"/>
    </location>
</feature>
<comment type="caution">
    <text evidence="2">The sequence shown here is derived from an EMBL/GenBank/DDBJ whole genome shotgun (WGS) entry which is preliminary data.</text>
</comment>